<feature type="compositionally biased region" description="Polar residues" evidence="10">
    <location>
        <begin position="817"/>
        <end position="831"/>
    </location>
</feature>
<reference evidence="15 16" key="1">
    <citation type="journal article" date="2014" name="ISME J.">
        <title>Ecophysiology of Thioploca ingrica as revealed by the complete genome sequence supplemented with proteomic evidence.</title>
        <authorList>
            <person name="Kojima H."/>
            <person name="Ogura Y."/>
            <person name="Yamamoto N."/>
            <person name="Togashi T."/>
            <person name="Mori H."/>
            <person name="Watanabe T."/>
            <person name="Nemoto F."/>
            <person name="Kurokawa K."/>
            <person name="Hayashi T."/>
            <person name="Fukui M."/>
        </authorList>
    </citation>
    <scope>NUCLEOTIDE SEQUENCE [LARGE SCALE GENOMIC DNA]</scope>
</reference>
<accession>A0A090BV51</accession>
<dbReference type="GO" id="GO:0000155">
    <property type="term" value="F:phosphorelay sensor kinase activity"/>
    <property type="evidence" value="ECO:0007669"/>
    <property type="project" value="InterPro"/>
</dbReference>
<dbReference type="PANTHER" id="PTHR45339">
    <property type="entry name" value="HYBRID SIGNAL TRANSDUCTION HISTIDINE KINASE J"/>
    <property type="match status" value="1"/>
</dbReference>
<feature type="modified residue" description="4-aspartylphosphate" evidence="8">
    <location>
        <position position="919"/>
    </location>
</feature>
<keyword evidence="4 8" id="KW-0597">Phosphoprotein</keyword>
<gene>
    <name evidence="15" type="ORF">THII_1949</name>
</gene>
<keyword evidence="5" id="KW-0808">Transferase</keyword>
<sequence>MYLRSKLLLQSIVVVVFLSVTSGGIGFFYTYYVAHISMKLVETEAIPILKIKSLEKIILEIWLRLILHSSVTDEETMQRVKRELSELEQKLNERMKQVALRYLQMGTADESSRQPWFAFQETEEKFTDIIHQVLHFSDDYDKKEAMQLVISGAGWTTYQQMTDSLSTLIESHQKRMEALRDSALSAQQNAAWAITFLTTLVGLIALVLITRLTRQLIQPLVHINTQLKALSQGKLIEEVVVYRAQDEIGEIVHSSQQLKEGMKTTIAQAHAIATGNYNTEIKRLSQEDQLGQALIDMTQALQQATIQKAKQDWIKTGQTQLNDCISGEQNIIHLTENIINFLTPYLEAQIGAFYLYQAEETQPPYLKMIASHAYIWRHHSIYEFKMGEGIVGQAGLERKLFVITKAPPNYITISSGLGEALPNTILVAPFLYENQLKGVIELASFATFTELHLEFLNQVLPNIAIAVNTAESRTQMQILLEKSQTQAEALQSQQLELQQSNDRLTKQAEELQHQSEELQAQQEELRQINEELEIRTRDLERQQAAIQEKNAVLEKTKLELQTKANELELASKYKSEFLANMSHELRTPLNSLLILAQLLADNKDNNLTATQIKYANTIHNAGSDLLSLINDILDLSKVEAGKVEIHPEEILFTDLIDSLEQKFSHIAEEKGINFTIQLAEDLPESWYTDSQRLIQVINNLLANAFKFTSQGGITVNISRPRAAANLSRSHLDPHTTIAIQVTDTGIGIPADKQKVIFEAFQQADGTTSRRYGGTGLGLSISRQLVQLLGGEIQLQSEMGQGSTFTCYFPERIQTDKTLTPRSLTRSPTIASQPAPAIDKHSLKQSLDEVTLPPQPPPNDDRDNLTADDKVLLIVEDDHSFAQVLMEIAHEKFFKCLLATDGDMGLQLAATYQPHAIILDLGLPQVDGWSVMEQLKDNPVTRHIPVHFVSGTDESKDAKKMGAIGYCLKPVSMAQLSDAFKHIETFITKTVKDLLVIVDDQQRQQAILHWINSGDVQTTVVTTEAEAQQQLQSQHFDCIVLDVSVGKNTGLQWLEQLHNEIYLAQMPVIIYAERELTSAEEAILQKYHDILTIKKVYSPERLVDEVTLFLHQIESQLPQEHQQLLHKVRNKEAILTGKKVLIVDDDVRNVFALAATLEDKGMEIVVAHNGQEALPILETQTDISVILMDIMMPGMDGYETIRQIRSQVRFRKLPIIALTAKAMKGDKAKCIEAGASDYLAKPFDANKLLSLLRVWLHR</sequence>
<dbReference type="InterPro" id="IPR024478">
    <property type="entry name" value="HlyB_4HB_MCP"/>
</dbReference>
<keyword evidence="7" id="KW-0902">Two-component regulatory system</keyword>
<dbReference type="SMART" id="SM00387">
    <property type="entry name" value="HATPase_c"/>
    <property type="match status" value="1"/>
</dbReference>
<proteinExistence type="predicted"/>
<dbReference type="Pfam" id="PF12729">
    <property type="entry name" value="4HB_MCP_1"/>
    <property type="match status" value="1"/>
</dbReference>
<feature type="modified residue" description="4-aspartylphosphate" evidence="8">
    <location>
        <position position="1188"/>
    </location>
</feature>
<dbReference type="InterPro" id="IPR004358">
    <property type="entry name" value="Sig_transdc_His_kin-like_C"/>
</dbReference>
<dbReference type="EMBL" id="AP014633">
    <property type="protein sequence ID" value="BAP56246.1"/>
    <property type="molecule type" value="Genomic_DNA"/>
</dbReference>
<evidence type="ECO:0000256" key="8">
    <source>
        <dbReference type="PROSITE-ProRule" id="PRU00169"/>
    </source>
</evidence>
<evidence type="ECO:0000256" key="6">
    <source>
        <dbReference type="ARBA" id="ARBA00022777"/>
    </source>
</evidence>
<evidence type="ECO:0000256" key="3">
    <source>
        <dbReference type="ARBA" id="ARBA00012438"/>
    </source>
</evidence>
<keyword evidence="11" id="KW-1133">Transmembrane helix</keyword>
<feature type="modified residue" description="4-aspartylphosphate" evidence="8">
    <location>
        <position position="1041"/>
    </location>
</feature>
<dbReference type="CDD" id="cd00082">
    <property type="entry name" value="HisKA"/>
    <property type="match status" value="1"/>
</dbReference>
<feature type="domain" description="Histidine kinase" evidence="12">
    <location>
        <begin position="580"/>
        <end position="812"/>
    </location>
</feature>
<keyword evidence="11" id="KW-0812">Transmembrane</keyword>
<feature type="coiled-coil region" evidence="9">
    <location>
        <begin position="473"/>
        <end position="570"/>
    </location>
</feature>
<evidence type="ECO:0000259" key="12">
    <source>
        <dbReference type="PROSITE" id="PS50109"/>
    </source>
</evidence>
<keyword evidence="6 15" id="KW-0418">Kinase</keyword>
<dbReference type="Gene3D" id="3.30.565.10">
    <property type="entry name" value="Histidine kinase-like ATPase, C-terminal domain"/>
    <property type="match status" value="1"/>
</dbReference>
<dbReference type="EC" id="2.7.13.3" evidence="3"/>
<dbReference type="InterPro" id="IPR003018">
    <property type="entry name" value="GAF"/>
</dbReference>
<feature type="domain" description="Response regulatory" evidence="13">
    <location>
        <begin position="992"/>
        <end position="1109"/>
    </location>
</feature>
<name>A0A090BV51_9GAMM</name>
<dbReference type="Gene3D" id="3.40.50.2300">
    <property type="match status" value="3"/>
</dbReference>
<dbReference type="AlphaFoldDB" id="A0A090BV51"/>
<evidence type="ECO:0000259" key="14">
    <source>
        <dbReference type="PROSITE" id="PS50885"/>
    </source>
</evidence>
<dbReference type="InterPro" id="IPR005467">
    <property type="entry name" value="His_kinase_dom"/>
</dbReference>
<dbReference type="STRING" id="40754.THII_1949"/>
<evidence type="ECO:0000313" key="16">
    <source>
        <dbReference type="Proteomes" id="UP000031623"/>
    </source>
</evidence>
<dbReference type="InterPro" id="IPR029016">
    <property type="entry name" value="GAF-like_dom_sf"/>
</dbReference>
<dbReference type="CDD" id="cd16922">
    <property type="entry name" value="HATPase_EvgS-ArcB-TorS-like"/>
    <property type="match status" value="1"/>
</dbReference>
<feature type="domain" description="Response regulatory" evidence="13">
    <location>
        <begin position="1138"/>
        <end position="1255"/>
    </location>
</feature>
<dbReference type="InterPro" id="IPR036097">
    <property type="entry name" value="HisK_dim/P_sf"/>
</dbReference>
<keyword evidence="11" id="KW-0472">Membrane</keyword>
<dbReference type="OrthoDB" id="9810730at2"/>
<dbReference type="Proteomes" id="UP000031623">
    <property type="component" value="Chromosome"/>
</dbReference>
<dbReference type="Pfam" id="PF02518">
    <property type="entry name" value="HATPase_c"/>
    <property type="match status" value="1"/>
</dbReference>
<evidence type="ECO:0000259" key="13">
    <source>
        <dbReference type="PROSITE" id="PS50110"/>
    </source>
</evidence>
<dbReference type="PROSITE" id="PS50109">
    <property type="entry name" value="HIS_KIN"/>
    <property type="match status" value="1"/>
</dbReference>
<evidence type="ECO:0000256" key="2">
    <source>
        <dbReference type="ARBA" id="ARBA00004370"/>
    </source>
</evidence>
<dbReference type="CDD" id="cd00156">
    <property type="entry name" value="REC"/>
    <property type="match status" value="1"/>
</dbReference>
<dbReference type="SMART" id="SM00388">
    <property type="entry name" value="HisKA"/>
    <property type="match status" value="1"/>
</dbReference>
<keyword evidence="9" id="KW-0175">Coiled coil</keyword>
<dbReference type="SMART" id="SM00065">
    <property type="entry name" value="GAF"/>
    <property type="match status" value="1"/>
</dbReference>
<protein>
    <recommendedName>
        <fullName evidence="3">histidine kinase</fullName>
        <ecNumber evidence="3">2.7.13.3</ecNumber>
    </recommendedName>
</protein>
<evidence type="ECO:0000256" key="1">
    <source>
        <dbReference type="ARBA" id="ARBA00000085"/>
    </source>
</evidence>
<dbReference type="InterPro" id="IPR003660">
    <property type="entry name" value="HAMP_dom"/>
</dbReference>
<feature type="region of interest" description="Disordered" evidence="10">
    <location>
        <begin position="817"/>
        <end position="837"/>
    </location>
</feature>
<feature type="coiled-coil region" evidence="9">
    <location>
        <begin position="70"/>
        <end position="101"/>
    </location>
</feature>
<dbReference type="Gene3D" id="1.10.287.130">
    <property type="match status" value="1"/>
</dbReference>
<dbReference type="Pfam" id="PF13185">
    <property type="entry name" value="GAF_2"/>
    <property type="match status" value="1"/>
</dbReference>
<feature type="domain" description="Response regulatory" evidence="13">
    <location>
        <begin position="870"/>
        <end position="983"/>
    </location>
</feature>
<feature type="transmembrane region" description="Helical" evidence="11">
    <location>
        <begin position="12"/>
        <end position="32"/>
    </location>
</feature>
<keyword evidence="16" id="KW-1185">Reference proteome</keyword>
<comment type="subcellular location">
    <subcellularLocation>
        <location evidence="2">Membrane</location>
    </subcellularLocation>
</comment>
<dbReference type="PROSITE" id="PS50885">
    <property type="entry name" value="HAMP"/>
    <property type="match status" value="1"/>
</dbReference>
<evidence type="ECO:0000256" key="11">
    <source>
        <dbReference type="SAM" id="Phobius"/>
    </source>
</evidence>
<dbReference type="PRINTS" id="PR00344">
    <property type="entry name" value="BCTRLSENSOR"/>
</dbReference>
<dbReference type="SMART" id="SM00448">
    <property type="entry name" value="REC"/>
    <property type="match status" value="3"/>
</dbReference>
<evidence type="ECO:0000313" key="15">
    <source>
        <dbReference type="EMBL" id="BAP56246.1"/>
    </source>
</evidence>
<dbReference type="HOGENOM" id="CLU_000445_127_1_6"/>
<dbReference type="PANTHER" id="PTHR45339:SF1">
    <property type="entry name" value="HYBRID SIGNAL TRANSDUCTION HISTIDINE KINASE J"/>
    <property type="match status" value="1"/>
</dbReference>
<dbReference type="SUPFAM" id="SSF52172">
    <property type="entry name" value="CheY-like"/>
    <property type="match status" value="3"/>
</dbReference>
<feature type="transmembrane region" description="Helical" evidence="11">
    <location>
        <begin position="190"/>
        <end position="209"/>
    </location>
</feature>
<evidence type="ECO:0000256" key="10">
    <source>
        <dbReference type="SAM" id="MobiDB-lite"/>
    </source>
</evidence>
<dbReference type="SUPFAM" id="SSF55874">
    <property type="entry name" value="ATPase domain of HSP90 chaperone/DNA topoisomerase II/histidine kinase"/>
    <property type="match status" value="1"/>
</dbReference>
<dbReference type="SUPFAM" id="SSF55781">
    <property type="entry name" value="GAF domain-like"/>
    <property type="match status" value="1"/>
</dbReference>
<dbReference type="InterPro" id="IPR003661">
    <property type="entry name" value="HisK_dim/P_dom"/>
</dbReference>
<dbReference type="Gene3D" id="6.10.340.10">
    <property type="match status" value="1"/>
</dbReference>
<dbReference type="PROSITE" id="PS50110">
    <property type="entry name" value="RESPONSE_REGULATORY"/>
    <property type="match status" value="3"/>
</dbReference>
<evidence type="ECO:0000256" key="5">
    <source>
        <dbReference type="ARBA" id="ARBA00022679"/>
    </source>
</evidence>
<dbReference type="Gene3D" id="3.30.450.40">
    <property type="match status" value="1"/>
</dbReference>
<dbReference type="FunFam" id="3.30.565.10:FF:000010">
    <property type="entry name" value="Sensor histidine kinase RcsC"/>
    <property type="match status" value="1"/>
</dbReference>
<evidence type="ECO:0000256" key="9">
    <source>
        <dbReference type="SAM" id="Coils"/>
    </source>
</evidence>
<organism evidence="15 16">
    <name type="scientific">Thioploca ingrica</name>
    <dbReference type="NCBI Taxonomy" id="40754"/>
    <lineage>
        <taxon>Bacteria</taxon>
        <taxon>Pseudomonadati</taxon>
        <taxon>Pseudomonadota</taxon>
        <taxon>Gammaproteobacteria</taxon>
        <taxon>Thiotrichales</taxon>
        <taxon>Thiotrichaceae</taxon>
        <taxon>Thioploca</taxon>
    </lineage>
</organism>
<dbReference type="InterPro" id="IPR003594">
    <property type="entry name" value="HATPase_dom"/>
</dbReference>
<feature type="domain" description="HAMP" evidence="14">
    <location>
        <begin position="214"/>
        <end position="267"/>
    </location>
</feature>
<dbReference type="KEGG" id="tig:THII_1949"/>
<dbReference type="CDD" id="cd17546">
    <property type="entry name" value="REC_hyHK_CKI1_RcsC-like"/>
    <property type="match status" value="1"/>
</dbReference>
<dbReference type="InterPro" id="IPR011006">
    <property type="entry name" value="CheY-like_superfamily"/>
</dbReference>
<dbReference type="InterPro" id="IPR036890">
    <property type="entry name" value="HATPase_C_sf"/>
</dbReference>
<comment type="catalytic activity">
    <reaction evidence="1">
        <text>ATP + protein L-histidine = ADP + protein N-phospho-L-histidine.</text>
        <dbReference type="EC" id="2.7.13.3"/>
    </reaction>
</comment>
<dbReference type="Pfam" id="PF00072">
    <property type="entry name" value="Response_reg"/>
    <property type="match status" value="3"/>
</dbReference>
<dbReference type="Pfam" id="PF00512">
    <property type="entry name" value="HisKA"/>
    <property type="match status" value="1"/>
</dbReference>
<evidence type="ECO:0000256" key="7">
    <source>
        <dbReference type="ARBA" id="ARBA00023012"/>
    </source>
</evidence>
<dbReference type="GO" id="GO:0016020">
    <property type="term" value="C:membrane"/>
    <property type="evidence" value="ECO:0007669"/>
    <property type="project" value="UniProtKB-SubCell"/>
</dbReference>
<dbReference type="InterPro" id="IPR001789">
    <property type="entry name" value="Sig_transdc_resp-reg_receiver"/>
</dbReference>
<dbReference type="SUPFAM" id="SSF47384">
    <property type="entry name" value="Homodimeric domain of signal transducing histidine kinase"/>
    <property type="match status" value="1"/>
</dbReference>
<evidence type="ECO:0000256" key="4">
    <source>
        <dbReference type="ARBA" id="ARBA00022553"/>
    </source>
</evidence>